<feature type="compositionally biased region" description="Low complexity" evidence="1">
    <location>
        <begin position="1"/>
        <end position="15"/>
    </location>
</feature>
<organism evidence="2 3">
    <name type="scientific">Sphingomonas endophytica</name>
    <dbReference type="NCBI Taxonomy" id="869719"/>
    <lineage>
        <taxon>Bacteria</taxon>
        <taxon>Pseudomonadati</taxon>
        <taxon>Pseudomonadota</taxon>
        <taxon>Alphaproteobacteria</taxon>
        <taxon>Sphingomonadales</taxon>
        <taxon>Sphingomonadaceae</taxon>
        <taxon>Sphingomonas</taxon>
    </lineage>
</organism>
<accession>A0ABR6N7J9</accession>
<name>A0ABR6N7J9_9SPHN</name>
<comment type="caution">
    <text evidence="2">The sequence shown here is derived from an EMBL/GenBank/DDBJ whole genome shotgun (WGS) entry which is preliminary data.</text>
</comment>
<dbReference type="RefSeq" id="WP_344689858.1">
    <property type="nucleotide sequence ID" value="NZ_BAABAR010000004.1"/>
</dbReference>
<feature type="region of interest" description="Disordered" evidence="1">
    <location>
        <begin position="1"/>
        <end position="22"/>
    </location>
</feature>
<protein>
    <submittedName>
        <fullName evidence="2">Uncharacterized protein</fullName>
    </submittedName>
</protein>
<keyword evidence="3" id="KW-1185">Reference proteome</keyword>
<sequence length="60" mass="6874">MSFKTPTFDTPTPTTRQSNRRTTVKVPASFSFIVARISKSLLLRIAVRSTRPPQRFTDFD</sequence>
<dbReference type="Proteomes" id="UP000560131">
    <property type="component" value="Unassembled WGS sequence"/>
</dbReference>
<dbReference type="EMBL" id="JACIJN010000004">
    <property type="protein sequence ID" value="MBB5725742.1"/>
    <property type="molecule type" value="Genomic_DNA"/>
</dbReference>
<evidence type="ECO:0000256" key="1">
    <source>
        <dbReference type="SAM" id="MobiDB-lite"/>
    </source>
</evidence>
<evidence type="ECO:0000313" key="3">
    <source>
        <dbReference type="Proteomes" id="UP000560131"/>
    </source>
</evidence>
<evidence type="ECO:0000313" key="2">
    <source>
        <dbReference type="EMBL" id="MBB5725742.1"/>
    </source>
</evidence>
<reference evidence="2 3" key="1">
    <citation type="submission" date="2020-08" db="EMBL/GenBank/DDBJ databases">
        <title>Genomic Encyclopedia of Type Strains, Phase IV (KMG-IV): sequencing the most valuable type-strain genomes for metagenomic binning, comparative biology and taxonomic classification.</title>
        <authorList>
            <person name="Goeker M."/>
        </authorList>
    </citation>
    <scope>NUCLEOTIDE SEQUENCE [LARGE SCALE GENOMIC DNA]</scope>
    <source>
        <strain evidence="2 3">DSM 101535</strain>
    </source>
</reference>
<proteinExistence type="predicted"/>
<gene>
    <name evidence="2" type="ORF">FHS97_001668</name>
</gene>